<dbReference type="Gene3D" id="1.10.1040.10">
    <property type="entry name" value="N-(1-d-carboxylethyl)-l-norvaline Dehydrogenase, domain 2"/>
    <property type="match status" value="1"/>
</dbReference>
<dbReference type="RefSeq" id="WP_039747389.1">
    <property type="nucleotide sequence ID" value="NZ_JTCM02000012.1"/>
</dbReference>
<dbReference type="PIRSF" id="PIRSF000103">
    <property type="entry name" value="HIBADH"/>
    <property type="match status" value="1"/>
</dbReference>
<dbReference type="InterPro" id="IPR036291">
    <property type="entry name" value="NAD(P)-bd_dom_sf"/>
</dbReference>
<keyword evidence="2" id="KW-0560">Oxidoreductase</keyword>
<name>A0A846H7Z4_9CYAN</name>
<comment type="similarity">
    <text evidence="1">Belongs to the HIBADH-related family.</text>
</comment>
<dbReference type="InterPro" id="IPR008927">
    <property type="entry name" value="6-PGluconate_DH-like_C_sf"/>
</dbReference>
<dbReference type="InterPro" id="IPR006115">
    <property type="entry name" value="6PGDH_NADP-bd"/>
</dbReference>
<comment type="caution">
    <text evidence="7">The sequence shown here is derived from an EMBL/GenBank/DDBJ whole genome shotgun (WGS) entry which is preliminary data.</text>
</comment>
<evidence type="ECO:0000256" key="4">
    <source>
        <dbReference type="PIRSR" id="PIRSR000103-1"/>
    </source>
</evidence>
<dbReference type="Proteomes" id="UP000031549">
    <property type="component" value="Unassembled WGS sequence"/>
</dbReference>
<dbReference type="PANTHER" id="PTHR43580">
    <property type="entry name" value="OXIDOREDUCTASE GLYR1-RELATED"/>
    <property type="match status" value="1"/>
</dbReference>
<dbReference type="EMBL" id="JTCM02000012">
    <property type="protein sequence ID" value="NEU72651.1"/>
    <property type="molecule type" value="Genomic_DNA"/>
</dbReference>
<dbReference type="Pfam" id="PF03446">
    <property type="entry name" value="NAD_binding_2"/>
    <property type="match status" value="1"/>
</dbReference>
<evidence type="ECO:0000259" key="5">
    <source>
        <dbReference type="Pfam" id="PF03446"/>
    </source>
</evidence>
<gene>
    <name evidence="7" type="ORF">PI95_008735</name>
</gene>
<organism evidence="7 8">
    <name type="scientific">Hassallia byssoidea VB512170</name>
    <dbReference type="NCBI Taxonomy" id="1304833"/>
    <lineage>
        <taxon>Bacteria</taxon>
        <taxon>Bacillati</taxon>
        <taxon>Cyanobacteriota</taxon>
        <taxon>Cyanophyceae</taxon>
        <taxon>Nostocales</taxon>
        <taxon>Tolypothrichaceae</taxon>
        <taxon>Hassallia</taxon>
    </lineage>
</organism>
<evidence type="ECO:0000256" key="1">
    <source>
        <dbReference type="ARBA" id="ARBA00009080"/>
    </source>
</evidence>
<dbReference type="InterPro" id="IPR051265">
    <property type="entry name" value="HIBADH-related_NP60_sf"/>
</dbReference>
<reference evidence="7 8" key="1">
    <citation type="journal article" date="2015" name="Genome Announc.">
        <title>Draft Genome Sequence of Cyanobacterium Hassallia byssoidea Strain VB512170, Isolated from Monuments in India.</title>
        <authorList>
            <person name="Singh D."/>
            <person name="Chandrababunaidu M.M."/>
            <person name="Panda A."/>
            <person name="Sen D."/>
            <person name="Bhattacharyya S."/>
            <person name="Adhikary S.P."/>
            <person name="Tripathy S."/>
        </authorList>
    </citation>
    <scope>NUCLEOTIDE SEQUENCE [LARGE SCALE GENOMIC DNA]</scope>
    <source>
        <strain evidence="7 8">VB512170</strain>
    </source>
</reference>
<sequence length="296" mass="32077">MKVAFLGTGLMGLPMAQRLLAANIQLIAYNRSPEKLAPLQAAGAEIATHPRHAIRAADCVILMLTNAGAIYSVLLSDTSWRTLAGRTVIQMGTITPSESKEIRDSVVNAGGEYLEAPVLGSIPEATDGKLIVMVGAYREQYQRYLQLLQHFGSEPIHVGSVGTASALKLALNQLIASLTTSFAVSLGFVQRYGVDVDLFMQILRDSSLYAPTFDKKLQRMLDGNYANPNFPTKHLLKDTDLFIDEAKSVGLNVSSIEGVREILQMAMKMSLATADYSSLFSAINSDSNEEWETGSG</sequence>
<feature type="domain" description="6-phosphogluconate dehydrogenase NADP-binding" evidence="5">
    <location>
        <begin position="2"/>
        <end position="159"/>
    </location>
</feature>
<dbReference type="Pfam" id="PF14833">
    <property type="entry name" value="NAD_binding_11"/>
    <property type="match status" value="1"/>
</dbReference>
<dbReference type="GO" id="GO:0051287">
    <property type="term" value="F:NAD binding"/>
    <property type="evidence" value="ECO:0007669"/>
    <property type="project" value="InterPro"/>
</dbReference>
<dbReference type="GO" id="GO:0016491">
    <property type="term" value="F:oxidoreductase activity"/>
    <property type="evidence" value="ECO:0007669"/>
    <property type="project" value="UniProtKB-KW"/>
</dbReference>
<evidence type="ECO:0000259" key="6">
    <source>
        <dbReference type="Pfam" id="PF14833"/>
    </source>
</evidence>
<dbReference type="InterPro" id="IPR029154">
    <property type="entry name" value="HIBADH-like_NADP-bd"/>
</dbReference>
<dbReference type="InterPro" id="IPR013328">
    <property type="entry name" value="6PGD_dom2"/>
</dbReference>
<dbReference type="SUPFAM" id="SSF51735">
    <property type="entry name" value="NAD(P)-binding Rossmann-fold domains"/>
    <property type="match status" value="1"/>
</dbReference>
<dbReference type="PANTHER" id="PTHR43580:SF9">
    <property type="entry name" value="GLYOXYLATE_SUCCINIC SEMIALDEHYDE REDUCTASE 1"/>
    <property type="match status" value="1"/>
</dbReference>
<protein>
    <submittedName>
        <fullName evidence="7">NAD(P)-dependent oxidoreductase</fullName>
    </submittedName>
</protein>
<keyword evidence="3" id="KW-0520">NAD</keyword>
<dbReference type="Gene3D" id="3.40.50.720">
    <property type="entry name" value="NAD(P)-binding Rossmann-like Domain"/>
    <property type="match status" value="1"/>
</dbReference>
<keyword evidence="8" id="KW-1185">Reference proteome</keyword>
<evidence type="ECO:0000256" key="2">
    <source>
        <dbReference type="ARBA" id="ARBA00023002"/>
    </source>
</evidence>
<evidence type="ECO:0000313" key="8">
    <source>
        <dbReference type="Proteomes" id="UP000031549"/>
    </source>
</evidence>
<dbReference type="SUPFAM" id="SSF48179">
    <property type="entry name" value="6-phosphogluconate dehydrogenase C-terminal domain-like"/>
    <property type="match status" value="1"/>
</dbReference>
<feature type="active site" evidence="4">
    <location>
        <position position="168"/>
    </location>
</feature>
<dbReference type="GO" id="GO:0050661">
    <property type="term" value="F:NADP binding"/>
    <property type="evidence" value="ECO:0007669"/>
    <property type="project" value="InterPro"/>
</dbReference>
<proteinExistence type="inferred from homology"/>
<evidence type="ECO:0000313" key="7">
    <source>
        <dbReference type="EMBL" id="NEU72651.1"/>
    </source>
</evidence>
<dbReference type="AlphaFoldDB" id="A0A846H7Z4"/>
<evidence type="ECO:0000256" key="3">
    <source>
        <dbReference type="ARBA" id="ARBA00023027"/>
    </source>
</evidence>
<dbReference type="InterPro" id="IPR015815">
    <property type="entry name" value="HIBADH-related"/>
</dbReference>
<feature type="domain" description="3-hydroxyisobutyrate dehydrogenase-like NAD-binding" evidence="6">
    <location>
        <begin position="162"/>
        <end position="280"/>
    </location>
</feature>
<accession>A0A846H7Z4</accession>